<evidence type="ECO:0000313" key="2">
    <source>
        <dbReference type="EMBL" id="ANG66412.1"/>
    </source>
</evidence>
<dbReference type="Pfam" id="PF01048">
    <property type="entry name" value="PNP_UDP_1"/>
    <property type="match status" value="1"/>
</dbReference>
<feature type="domain" description="Nucleoside phosphorylase" evidence="1">
    <location>
        <begin position="135"/>
        <end position="185"/>
    </location>
</feature>
<dbReference type="InterPro" id="IPR000845">
    <property type="entry name" value="Nucleoside_phosphorylase_d"/>
</dbReference>
<dbReference type="OrthoDB" id="3852236at2"/>
<dbReference type="InterPro" id="IPR035994">
    <property type="entry name" value="Nucleoside_phosphorylase_sf"/>
</dbReference>
<dbReference type="SUPFAM" id="SSF53167">
    <property type="entry name" value="Purine and uridine phosphorylases"/>
    <property type="match status" value="1"/>
</dbReference>
<dbReference type="Gene3D" id="3.40.50.1580">
    <property type="entry name" value="Nucleoside phosphorylase domain"/>
    <property type="match status" value="1"/>
</dbReference>
<dbReference type="EMBL" id="CP015840">
    <property type="protein sequence ID" value="ANG66412.1"/>
    <property type="molecule type" value="Genomic_DNA"/>
</dbReference>
<evidence type="ECO:0000259" key="1">
    <source>
        <dbReference type="Pfam" id="PF01048"/>
    </source>
</evidence>
<dbReference type="AlphaFoldDB" id="A0A173DZP0"/>
<organism evidence="2 3">
    <name type="scientific">Chlamydia gallinacea 08-1274/3</name>
    <dbReference type="NCBI Taxonomy" id="1143323"/>
    <lineage>
        <taxon>Bacteria</taxon>
        <taxon>Pseudomonadati</taxon>
        <taxon>Chlamydiota</taxon>
        <taxon>Chlamydiia</taxon>
        <taxon>Chlamydiales</taxon>
        <taxon>Chlamydiaceae</taxon>
        <taxon>Chlamydia/Chlamydophila group</taxon>
        <taxon>Chlamydia</taxon>
    </lineage>
</organism>
<dbReference type="Proteomes" id="UP000019147">
    <property type="component" value="Chromosome"/>
</dbReference>
<sequence length="223" mass="25266">MQILTNYTRLLFIFADMCEAEAVIQGYPFEKKHPNFYTYRDTNHLCFMDLLILKQWGRDGVISSLTPELLSNYHACVNMGFAGSSSFCFPLHNCYTITRVAELNYENPRDPSPQQELTLLPLPSLSSAHLASSSIPYKYGMLEHLQLIDMEGYTIAQLCKNHNLPCIMIKIVSDYTTPKGSDYLKKNKHALAETLCVTLRECLISIIALVTPSNVKKSLPILH</sequence>
<dbReference type="GO" id="GO:0003824">
    <property type="term" value="F:catalytic activity"/>
    <property type="evidence" value="ECO:0007669"/>
    <property type="project" value="InterPro"/>
</dbReference>
<dbReference type="KEGG" id="cgz:M787_003695"/>
<dbReference type="GeneID" id="81478409"/>
<dbReference type="RefSeq" id="WP_021828229.1">
    <property type="nucleotide sequence ID" value="NZ_CP015840.1"/>
</dbReference>
<evidence type="ECO:0000313" key="3">
    <source>
        <dbReference type="Proteomes" id="UP000019147"/>
    </source>
</evidence>
<protein>
    <recommendedName>
        <fullName evidence="1">Nucleoside phosphorylase domain-containing protein</fullName>
    </recommendedName>
</protein>
<gene>
    <name evidence="2" type="ORF">M787_003695</name>
</gene>
<reference evidence="2 3" key="1">
    <citation type="journal article" date="2014" name="Syst. Appl. Microbiol.">
        <title>Evidence for the existence of two new members of the family Chlamydiaceae and proposal of Chlamydia avium sp. nov. and Chlamydia gallinacea sp. nov.</title>
        <authorList>
            <person name="Sachse K."/>
            <person name="Laroucau K."/>
            <person name="Riege K."/>
            <person name="Wehner S."/>
            <person name="Dilcher M."/>
            <person name="Creasy H.H."/>
            <person name="Weidmann M."/>
            <person name="Myers G."/>
            <person name="Vorimore F."/>
            <person name="Vicari N."/>
            <person name="Magnino S."/>
            <person name="Liebler-Tenorio E."/>
            <person name="Ruettger A."/>
            <person name="Bavoil P.M."/>
            <person name="Hufert F.T."/>
            <person name="Rossello-Mora R."/>
            <person name="Marz M."/>
        </authorList>
    </citation>
    <scope>NUCLEOTIDE SEQUENCE [LARGE SCALE GENOMIC DNA]</scope>
    <source>
        <strain evidence="2 3">08-1274/3</strain>
    </source>
</reference>
<name>A0A173DZP0_9CHLA</name>
<dbReference type="STRING" id="1143323.M787_003695"/>
<dbReference type="eggNOG" id="COG0775">
    <property type="taxonomic scope" value="Bacteria"/>
</dbReference>
<dbReference type="GO" id="GO:0009116">
    <property type="term" value="P:nucleoside metabolic process"/>
    <property type="evidence" value="ECO:0007669"/>
    <property type="project" value="InterPro"/>
</dbReference>
<proteinExistence type="predicted"/>
<accession>A0A173DZP0</accession>